<dbReference type="GO" id="GO:0017148">
    <property type="term" value="P:negative regulation of translation"/>
    <property type="evidence" value="ECO:0007669"/>
    <property type="project" value="UniProtKB-UniRule"/>
</dbReference>
<dbReference type="Gene3D" id="3.30.460.10">
    <property type="entry name" value="Beta Polymerase, domain 2"/>
    <property type="match status" value="1"/>
</dbReference>
<evidence type="ECO:0000313" key="3">
    <source>
        <dbReference type="EMBL" id="GGJ12080.1"/>
    </source>
</evidence>
<dbReference type="AlphaFoldDB" id="A0A917KJB5"/>
<name>A0A917KJB5_9BACL</name>
<evidence type="ECO:0000256" key="1">
    <source>
        <dbReference type="ARBA" id="ARBA00010574"/>
    </source>
</evidence>
<dbReference type="GO" id="GO:0090071">
    <property type="term" value="P:negative regulation of ribosome biogenesis"/>
    <property type="evidence" value="ECO:0007669"/>
    <property type="project" value="UniProtKB-UniRule"/>
</dbReference>
<proteinExistence type="inferred from homology"/>
<sequence>MTLPIAQLALQAAQAAAGKKAEDILVLDIRDLTPIADYFVICSANSGPQIEAVAHAVKDRMEELGVPCRGTEGLDEARWVLLDFGDLVVHVFRPEEREFYHLERLWGDGRAVPFEANA</sequence>
<reference evidence="3" key="1">
    <citation type="journal article" date="2014" name="Int. J. Syst. Evol. Microbiol.">
        <title>Complete genome sequence of Corynebacterium casei LMG S-19264T (=DSM 44701T), isolated from a smear-ripened cheese.</title>
        <authorList>
            <consortium name="US DOE Joint Genome Institute (JGI-PGF)"/>
            <person name="Walter F."/>
            <person name="Albersmeier A."/>
            <person name="Kalinowski J."/>
            <person name="Ruckert C."/>
        </authorList>
    </citation>
    <scope>NUCLEOTIDE SEQUENCE</scope>
    <source>
        <strain evidence="3">JCM 18487</strain>
    </source>
</reference>
<dbReference type="RefSeq" id="WP_188883094.1">
    <property type="nucleotide sequence ID" value="NZ_BMOY01000042.1"/>
</dbReference>
<dbReference type="Pfam" id="PF02410">
    <property type="entry name" value="RsfS"/>
    <property type="match status" value="1"/>
</dbReference>
<comment type="function">
    <text evidence="2">Functions as a ribosomal silencing factor. Interacts with ribosomal protein uL14 (rplN), blocking formation of intersubunit bridge B8. Prevents association of the 30S and 50S ribosomal subunits and the formation of functional ribosomes, thus repressing translation.</text>
</comment>
<dbReference type="EMBL" id="BMOY01000042">
    <property type="protein sequence ID" value="GGJ12080.1"/>
    <property type="molecule type" value="Genomic_DNA"/>
</dbReference>
<comment type="similarity">
    <text evidence="1 2">Belongs to the Iojap/RsfS family.</text>
</comment>
<dbReference type="GO" id="GO:0043023">
    <property type="term" value="F:ribosomal large subunit binding"/>
    <property type="evidence" value="ECO:0007669"/>
    <property type="project" value="TreeGrafter"/>
</dbReference>
<keyword evidence="4" id="KW-1185">Reference proteome</keyword>
<dbReference type="GO" id="GO:0005737">
    <property type="term" value="C:cytoplasm"/>
    <property type="evidence" value="ECO:0007669"/>
    <property type="project" value="UniProtKB-SubCell"/>
</dbReference>
<keyword evidence="2" id="KW-0963">Cytoplasm</keyword>
<dbReference type="GO" id="GO:0042256">
    <property type="term" value="P:cytosolic ribosome assembly"/>
    <property type="evidence" value="ECO:0007669"/>
    <property type="project" value="UniProtKB-UniRule"/>
</dbReference>
<dbReference type="PANTHER" id="PTHR21043">
    <property type="entry name" value="IOJAP SUPERFAMILY ORTHOLOG"/>
    <property type="match status" value="1"/>
</dbReference>
<comment type="caution">
    <text evidence="3">The sequence shown here is derived from an EMBL/GenBank/DDBJ whole genome shotgun (WGS) entry which is preliminary data.</text>
</comment>
<comment type="subunit">
    <text evidence="2">Interacts with ribosomal protein uL14 (rplN).</text>
</comment>
<keyword evidence="2" id="KW-0810">Translation regulation</keyword>
<protein>
    <recommendedName>
        <fullName evidence="2">Ribosomal silencing factor RsfS</fullName>
    </recommendedName>
</protein>
<reference evidence="3" key="2">
    <citation type="submission" date="2020-09" db="EMBL/GenBank/DDBJ databases">
        <authorList>
            <person name="Sun Q."/>
            <person name="Ohkuma M."/>
        </authorList>
    </citation>
    <scope>NUCLEOTIDE SEQUENCE</scope>
    <source>
        <strain evidence="3">JCM 18487</strain>
    </source>
</reference>
<evidence type="ECO:0000313" key="4">
    <source>
        <dbReference type="Proteomes" id="UP000637695"/>
    </source>
</evidence>
<organism evidence="3 4">
    <name type="scientific">Alicyclobacillus cellulosilyticus</name>
    <dbReference type="NCBI Taxonomy" id="1003997"/>
    <lineage>
        <taxon>Bacteria</taxon>
        <taxon>Bacillati</taxon>
        <taxon>Bacillota</taxon>
        <taxon>Bacilli</taxon>
        <taxon>Bacillales</taxon>
        <taxon>Alicyclobacillaceae</taxon>
        <taxon>Alicyclobacillus</taxon>
    </lineage>
</organism>
<dbReference type="InterPro" id="IPR004394">
    <property type="entry name" value="Iojap/RsfS/C7orf30"/>
</dbReference>
<gene>
    <name evidence="2 3" type="primary">rsfS</name>
    <name evidence="3" type="ORF">GCM10010885_21860</name>
</gene>
<dbReference type="PANTHER" id="PTHR21043:SF0">
    <property type="entry name" value="MITOCHONDRIAL ASSEMBLY OF RIBOSOMAL LARGE SUBUNIT PROTEIN 1"/>
    <property type="match status" value="1"/>
</dbReference>
<dbReference type="InterPro" id="IPR043519">
    <property type="entry name" value="NT_sf"/>
</dbReference>
<keyword evidence="2" id="KW-0678">Repressor</keyword>
<dbReference type="Proteomes" id="UP000637695">
    <property type="component" value="Unassembled WGS sequence"/>
</dbReference>
<dbReference type="HAMAP" id="MF_01477">
    <property type="entry name" value="Iojap_RsfS"/>
    <property type="match status" value="1"/>
</dbReference>
<dbReference type="NCBIfam" id="TIGR00090">
    <property type="entry name" value="rsfS_iojap_ybeB"/>
    <property type="match status" value="1"/>
</dbReference>
<evidence type="ECO:0000256" key="2">
    <source>
        <dbReference type="HAMAP-Rule" id="MF_01477"/>
    </source>
</evidence>
<dbReference type="SUPFAM" id="SSF81301">
    <property type="entry name" value="Nucleotidyltransferase"/>
    <property type="match status" value="1"/>
</dbReference>
<comment type="subcellular location">
    <subcellularLocation>
        <location evidence="2">Cytoplasm</location>
    </subcellularLocation>
</comment>
<accession>A0A917KJB5</accession>